<name>A0ABU9K4Q4_9BACI</name>
<dbReference type="RefSeq" id="WP_341979758.1">
    <property type="nucleotide sequence ID" value="NZ_JBBYAF010000002.1"/>
</dbReference>
<keyword evidence="2 4" id="KW-0012">Acyltransferase</keyword>
<evidence type="ECO:0000256" key="2">
    <source>
        <dbReference type="HAMAP-Rule" id="MF_00296"/>
    </source>
</evidence>
<dbReference type="PANTHER" id="PTHR32268:SF11">
    <property type="entry name" value="HOMOSERINE O-ACETYLTRANSFERASE"/>
    <property type="match status" value="1"/>
</dbReference>
<dbReference type="PANTHER" id="PTHR32268">
    <property type="entry name" value="HOMOSERINE O-ACETYLTRANSFERASE"/>
    <property type="match status" value="1"/>
</dbReference>
<organism evidence="4 5">
    <name type="scientific">Rossellomorea oryzaecorticis</name>
    <dbReference type="NCBI Taxonomy" id="1396505"/>
    <lineage>
        <taxon>Bacteria</taxon>
        <taxon>Bacillati</taxon>
        <taxon>Bacillota</taxon>
        <taxon>Bacilli</taxon>
        <taxon>Bacillales</taxon>
        <taxon>Bacillaceae</taxon>
        <taxon>Rossellomorea</taxon>
    </lineage>
</organism>
<comment type="pathway">
    <text evidence="2">Amino-acid biosynthesis; L-methionine biosynthesis via de novo pathway; O-acetyl-L-homoserine from L-homoserine: step 1/1.</text>
</comment>
<dbReference type="Gene3D" id="1.10.1740.110">
    <property type="match status" value="1"/>
</dbReference>
<evidence type="ECO:0000313" key="5">
    <source>
        <dbReference type="Proteomes" id="UP001389717"/>
    </source>
</evidence>
<keyword evidence="1 2" id="KW-0808">Transferase</keyword>
<feature type="active site" evidence="2">
    <location>
        <position position="302"/>
    </location>
</feature>
<dbReference type="GO" id="GO:0004414">
    <property type="term" value="F:homoserine O-acetyltransferase activity"/>
    <property type="evidence" value="ECO:0007669"/>
    <property type="project" value="UniProtKB-EC"/>
</dbReference>
<gene>
    <name evidence="2" type="primary">metXA</name>
    <name evidence="4" type="ORF">AAEO50_01775</name>
</gene>
<reference evidence="4 5" key="1">
    <citation type="submission" date="2024-04" db="EMBL/GenBank/DDBJ databases">
        <title>Bacillus oryzaecorticis sp. nov., a moderately halophilic bacterium isolated from rice husks.</title>
        <authorList>
            <person name="Zhu H.-S."/>
        </authorList>
    </citation>
    <scope>NUCLEOTIDE SEQUENCE [LARGE SCALE GENOMIC DNA]</scope>
    <source>
        <strain evidence="4 5">ZC255</strain>
    </source>
</reference>
<dbReference type="InterPro" id="IPR008220">
    <property type="entry name" value="HAT_MetX-like"/>
</dbReference>
<dbReference type="SUPFAM" id="SSF53474">
    <property type="entry name" value="alpha/beta-Hydrolases"/>
    <property type="match status" value="1"/>
</dbReference>
<protein>
    <recommendedName>
        <fullName evidence="2">Homoserine O-acetyltransferase</fullName>
        <shortName evidence="2">HAT</shortName>
        <ecNumber evidence="2">2.3.1.31</ecNumber>
    </recommendedName>
    <alternativeName>
        <fullName evidence="2">Homoserine transacetylase</fullName>
        <shortName evidence="2">HTA</shortName>
    </alternativeName>
</protein>
<comment type="subunit">
    <text evidence="2">Homodimer.</text>
</comment>
<keyword evidence="2" id="KW-0963">Cytoplasm</keyword>
<proteinExistence type="inferred from homology"/>
<feature type="active site" evidence="2">
    <location>
        <position position="331"/>
    </location>
</feature>
<comment type="catalytic activity">
    <reaction evidence="2">
        <text>L-homoserine + acetyl-CoA = O-acetyl-L-homoserine + CoA</text>
        <dbReference type="Rhea" id="RHEA:13701"/>
        <dbReference type="ChEBI" id="CHEBI:57287"/>
        <dbReference type="ChEBI" id="CHEBI:57288"/>
        <dbReference type="ChEBI" id="CHEBI:57476"/>
        <dbReference type="ChEBI" id="CHEBI:57716"/>
        <dbReference type="EC" id="2.3.1.31"/>
    </reaction>
</comment>
<evidence type="ECO:0000313" key="4">
    <source>
        <dbReference type="EMBL" id="MEL3970993.1"/>
    </source>
</evidence>
<dbReference type="EC" id="2.3.1.31" evidence="2"/>
<feature type="active site" description="Nucleophile" evidence="2">
    <location>
        <position position="147"/>
    </location>
</feature>
<dbReference type="Proteomes" id="UP001389717">
    <property type="component" value="Unassembled WGS sequence"/>
</dbReference>
<feature type="domain" description="AB hydrolase-1" evidence="3">
    <location>
        <begin position="45"/>
        <end position="236"/>
    </location>
</feature>
<comment type="function">
    <text evidence="2">Transfers an acetyl group from acetyl-CoA to L-homoserine, forming acetyl-L-homoserine.</text>
</comment>
<dbReference type="Gene3D" id="3.40.50.1820">
    <property type="entry name" value="alpha/beta hydrolase"/>
    <property type="match status" value="1"/>
</dbReference>
<comment type="caution">
    <text evidence="2">Lacks conserved residue(s) required for the propagation of feature annotation.</text>
</comment>
<dbReference type="NCBIfam" id="TIGR01392">
    <property type="entry name" value="homoserO_Ac_trn"/>
    <property type="match status" value="1"/>
</dbReference>
<dbReference type="InterPro" id="IPR000073">
    <property type="entry name" value="AB_hydrolase_1"/>
</dbReference>
<keyword evidence="2" id="KW-0028">Amino-acid biosynthesis</keyword>
<accession>A0ABU9K4Q4</accession>
<feature type="binding site" evidence="2">
    <location>
        <position position="215"/>
    </location>
    <ligand>
        <name>substrate</name>
    </ligand>
</feature>
<comment type="similarity">
    <text evidence="2">Belongs to the AB hydrolase superfamily. MetX family.</text>
</comment>
<comment type="caution">
    <text evidence="4">The sequence shown here is derived from an EMBL/GenBank/DDBJ whole genome shotgun (WGS) entry which is preliminary data.</text>
</comment>
<dbReference type="Pfam" id="PF00561">
    <property type="entry name" value="Abhydrolase_1"/>
    <property type="match status" value="1"/>
</dbReference>
<dbReference type="PIRSF" id="PIRSF000443">
    <property type="entry name" value="Homoser_Ac_trans"/>
    <property type="match status" value="1"/>
</dbReference>
<dbReference type="EMBL" id="JBBYAF010000002">
    <property type="protein sequence ID" value="MEL3970993.1"/>
    <property type="molecule type" value="Genomic_DNA"/>
</dbReference>
<evidence type="ECO:0000259" key="3">
    <source>
        <dbReference type="Pfam" id="PF00561"/>
    </source>
</evidence>
<dbReference type="HAMAP" id="MF_00296">
    <property type="entry name" value="MetX_acyltransf"/>
    <property type="match status" value="1"/>
</dbReference>
<keyword evidence="2" id="KW-0486">Methionine biosynthesis</keyword>
<sequence>MENPHTRQTQYEVNSITIPSLTLECGTTLEQAELAYEKIGVKDGPVILICHALTGNHLVKGTPTAKGWWDGLVGPGSYLDTDEYTILSFNVLGGNDGSTGPASINPSTGHPYGRDFPKVTVRDMVKAQYLALKELSIPHLYAVIGGSLGGMQALEWGMVYPSFVDKVFALAVTPALSDYGLAFNHIGIQAIESDPDFQDGNYPAGTLLKGLEIARMAGMVTYRTPQLFDDRFKREEAQSCFQVESYLNYQGQKLAKRFDPNSYLTLLKAMNSHDLSRNRGCTMDEIAREYPTELITISYEGDLIYSPQYLESFTNRVRSGRHYFVSTAFGHDGFLVEFEKWGSMIASHLKKYQPNRVVNG</sequence>
<dbReference type="NCBIfam" id="NF001209">
    <property type="entry name" value="PRK00175.1"/>
    <property type="match status" value="1"/>
</dbReference>
<feature type="binding site" evidence="2">
    <location>
        <position position="332"/>
    </location>
    <ligand>
        <name>substrate</name>
    </ligand>
</feature>
<keyword evidence="5" id="KW-1185">Reference proteome</keyword>
<dbReference type="InterPro" id="IPR029058">
    <property type="entry name" value="AB_hydrolase_fold"/>
</dbReference>
<comment type="subcellular location">
    <subcellularLocation>
        <location evidence="2">Cytoplasm</location>
    </subcellularLocation>
</comment>
<evidence type="ECO:0000256" key="1">
    <source>
        <dbReference type="ARBA" id="ARBA00022679"/>
    </source>
</evidence>